<feature type="domain" description="GST N-terminal" evidence="1">
    <location>
        <begin position="1"/>
        <end position="86"/>
    </location>
</feature>
<dbReference type="PROSITE" id="PS50404">
    <property type="entry name" value="GST_NTER"/>
    <property type="match status" value="1"/>
</dbReference>
<dbReference type="SUPFAM" id="SSF52833">
    <property type="entry name" value="Thioredoxin-like"/>
    <property type="match status" value="1"/>
</dbReference>
<dbReference type="PANTHER" id="PTHR43968">
    <property type="match status" value="1"/>
</dbReference>
<dbReference type="InterPro" id="IPR004045">
    <property type="entry name" value="Glutathione_S-Trfase_N"/>
</dbReference>
<dbReference type="GO" id="GO:0005737">
    <property type="term" value="C:cytoplasm"/>
    <property type="evidence" value="ECO:0007669"/>
    <property type="project" value="TreeGrafter"/>
</dbReference>
<dbReference type="AlphaFoldDB" id="A0A5M3M975"/>
<proteinExistence type="predicted"/>
<dbReference type="GeneID" id="19202281"/>
<dbReference type="Gene3D" id="3.40.30.10">
    <property type="entry name" value="Glutaredoxin"/>
    <property type="match status" value="1"/>
</dbReference>
<dbReference type="SFLD" id="SFLDG00358">
    <property type="entry name" value="Main_(cytGST)"/>
    <property type="match status" value="1"/>
</dbReference>
<evidence type="ECO:0000313" key="2">
    <source>
        <dbReference type="EMBL" id="EIW75404.1"/>
    </source>
</evidence>
<evidence type="ECO:0000259" key="1">
    <source>
        <dbReference type="PROSITE" id="PS50404"/>
    </source>
</evidence>
<reference evidence="3" key="1">
    <citation type="journal article" date="2012" name="Science">
        <title>The Paleozoic origin of enzymatic lignin decomposition reconstructed from 31 fungal genomes.</title>
        <authorList>
            <person name="Floudas D."/>
            <person name="Binder M."/>
            <person name="Riley R."/>
            <person name="Barry K."/>
            <person name="Blanchette R.A."/>
            <person name="Henrissat B."/>
            <person name="Martinez A.T."/>
            <person name="Otillar R."/>
            <person name="Spatafora J.W."/>
            <person name="Yadav J.S."/>
            <person name="Aerts A."/>
            <person name="Benoit I."/>
            <person name="Boyd A."/>
            <person name="Carlson A."/>
            <person name="Copeland A."/>
            <person name="Coutinho P.M."/>
            <person name="de Vries R.P."/>
            <person name="Ferreira P."/>
            <person name="Findley K."/>
            <person name="Foster B."/>
            <person name="Gaskell J."/>
            <person name="Glotzer D."/>
            <person name="Gorecki P."/>
            <person name="Heitman J."/>
            <person name="Hesse C."/>
            <person name="Hori C."/>
            <person name="Igarashi K."/>
            <person name="Jurgens J.A."/>
            <person name="Kallen N."/>
            <person name="Kersten P."/>
            <person name="Kohler A."/>
            <person name="Kuees U."/>
            <person name="Kumar T.K.A."/>
            <person name="Kuo A."/>
            <person name="LaButti K."/>
            <person name="Larrondo L.F."/>
            <person name="Lindquist E."/>
            <person name="Ling A."/>
            <person name="Lombard V."/>
            <person name="Lucas S."/>
            <person name="Lundell T."/>
            <person name="Martin R."/>
            <person name="McLaughlin D.J."/>
            <person name="Morgenstern I."/>
            <person name="Morin E."/>
            <person name="Murat C."/>
            <person name="Nagy L.G."/>
            <person name="Nolan M."/>
            <person name="Ohm R.A."/>
            <person name="Patyshakuliyeva A."/>
            <person name="Rokas A."/>
            <person name="Ruiz-Duenas F.J."/>
            <person name="Sabat G."/>
            <person name="Salamov A."/>
            <person name="Samejima M."/>
            <person name="Schmutz J."/>
            <person name="Slot J.C."/>
            <person name="St John F."/>
            <person name="Stenlid J."/>
            <person name="Sun H."/>
            <person name="Sun S."/>
            <person name="Syed K."/>
            <person name="Tsang A."/>
            <person name="Wiebenga A."/>
            <person name="Young D."/>
            <person name="Pisabarro A."/>
            <person name="Eastwood D.C."/>
            <person name="Martin F."/>
            <person name="Cullen D."/>
            <person name="Grigoriev I.V."/>
            <person name="Hibbett D.S."/>
        </authorList>
    </citation>
    <scope>NUCLEOTIDE SEQUENCE [LARGE SCALE GENOMIC DNA]</scope>
    <source>
        <strain evidence="3">RWD-64-598 SS2</strain>
    </source>
</reference>
<protein>
    <recommendedName>
        <fullName evidence="1">GST N-terminal domain-containing protein</fullName>
    </recommendedName>
</protein>
<dbReference type="InterPro" id="IPR050983">
    <property type="entry name" value="GST_Omega/HSP26"/>
</dbReference>
<dbReference type="EMBL" id="JH711588">
    <property type="protein sequence ID" value="EIW75404.1"/>
    <property type="molecule type" value="Genomic_DNA"/>
</dbReference>
<dbReference type="OMA" id="TWDKEAS"/>
<accession>A0A5M3M975</accession>
<dbReference type="InterPro" id="IPR036249">
    <property type="entry name" value="Thioredoxin-like_sf"/>
</dbReference>
<dbReference type="SUPFAM" id="SSF47616">
    <property type="entry name" value="GST C-terminal domain-like"/>
    <property type="match status" value="1"/>
</dbReference>
<dbReference type="OrthoDB" id="202840at2759"/>
<dbReference type="Gene3D" id="1.20.1050.10">
    <property type="match status" value="1"/>
</dbReference>
<dbReference type="Pfam" id="PF13409">
    <property type="entry name" value="GST_N_2"/>
    <property type="match status" value="1"/>
</dbReference>
<keyword evidence="3" id="KW-1185">Reference proteome</keyword>
<dbReference type="InterPro" id="IPR040079">
    <property type="entry name" value="Glutathione_S-Trfase"/>
</dbReference>
<evidence type="ECO:0000313" key="3">
    <source>
        <dbReference type="Proteomes" id="UP000053558"/>
    </source>
</evidence>
<dbReference type="SFLD" id="SFLDS00019">
    <property type="entry name" value="Glutathione_Transferase_(cytos"/>
    <property type="match status" value="1"/>
</dbReference>
<dbReference type="KEGG" id="cput:CONPUDRAFT_147088"/>
<comment type="caution">
    <text evidence="2">The sequence shown here is derived from an EMBL/GenBank/DDBJ whole genome shotgun (WGS) entry which is preliminary data.</text>
</comment>
<dbReference type="RefSeq" id="XP_007774135.1">
    <property type="nucleotide sequence ID" value="XM_007775945.1"/>
</dbReference>
<dbReference type="InterPro" id="IPR036282">
    <property type="entry name" value="Glutathione-S-Trfase_C_sf"/>
</dbReference>
<sequence>MPEQLTYYGNKTAIALQEANAKYQYFEIDFTNKPDWFVKVNPAGKVPAMTYGGPAVNPDQPSPESTKLSESAVLLEFIADLHPSSGLLPSDLVQRAKARFFTTVVDTVVAPAMIAWVTQCAPASTIVDAFKKLQELLPENGRFAVGDAFTIADAGFAPLYVRVLLSAEGGVHKGGKEHASGVLDALSSPELAKFKAYGDRLVARPSVDTTWDKEASAAYLSKLVLGN</sequence>
<gene>
    <name evidence="2" type="ORF">CONPUDRAFT_147088</name>
</gene>
<dbReference type="Proteomes" id="UP000053558">
    <property type="component" value="Unassembled WGS sequence"/>
</dbReference>
<dbReference type="PANTHER" id="PTHR43968:SF6">
    <property type="entry name" value="GLUTATHIONE S-TRANSFERASE OMEGA"/>
    <property type="match status" value="1"/>
</dbReference>
<name>A0A5M3M975_CONPW</name>
<organism evidence="2 3">
    <name type="scientific">Coniophora puteana (strain RWD-64-598)</name>
    <name type="common">Brown rot fungus</name>
    <dbReference type="NCBI Taxonomy" id="741705"/>
    <lineage>
        <taxon>Eukaryota</taxon>
        <taxon>Fungi</taxon>
        <taxon>Dikarya</taxon>
        <taxon>Basidiomycota</taxon>
        <taxon>Agaricomycotina</taxon>
        <taxon>Agaricomycetes</taxon>
        <taxon>Agaricomycetidae</taxon>
        <taxon>Boletales</taxon>
        <taxon>Coniophorineae</taxon>
        <taxon>Coniophoraceae</taxon>
        <taxon>Coniophora</taxon>
    </lineage>
</organism>